<proteinExistence type="predicted"/>
<organism evidence="2 3">
    <name type="scientific">Frankia casuarinae (strain DSM 45818 / CECT 9043 / HFP020203 / CcI3)</name>
    <dbReference type="NCBI Taxonomy" id="106370"/>
    <lineage>
        <taxon>Bacteria</taxon>
        <taxon>Bacillati</taxon>
        <taxon>Actinomycetota</taxon>
        <taxon>Actinomycetes</taxon>
        <taxon>Frankiales</taxon>
        <taxon>Frankiaceae</taxon>
        <taxon>Frankia</taxon>
    </lineage>
</organism>
<reference evidence="2 3" key="1">
    <citation type="journal article" date="2007" name="Genome Res.">
        <title>Genome characteristics of facultatively symbiotic Frankia sp. strains reflect host range and host plant biogeography.</title>
        <authorList>
            <person name="Normand P."/>
            <person name="Lapierre P."/>
            <person name="Tisa L.S."/>
            <person name="Gogarten J.P."/>
            <person name="Alloisio N."/>
            <person name="Bagnarol E."/>
            <person name="Bassi C.A."/>
            <person name="Berry A.M."/>
            <person name="Bickhart D.M."/>
            <person name="Choisne N."/>
            <person name="Couloux A."/>
            <person name="Cournoyer B."/>
            <person name="Cruveiller S."/>
            <person name="Daubin V."/>
            <person name="Demange N."/>
            <person name="Francino M.P."/>
            <person name="Goltsman E."/>
            <person name="Huang Y."/>
            <person name="Kopp O.R."/>
            <person name="Labarre L."/>
            <person name="Lapidus A."/>
            <person name="Lavire C."/>
            <person name="Marechal J."/>
            <person name="Martinez M."/>
            <person name="Mastronunzio J.E."/>
            <person name="Mullin B.C."/>
            <person name="Niemann J."/>
            <person name="Pujic P."/>
            <person name="Rawnsley T."/>
            <person name="Rouy Z."/>
            <person name="Schenowitz C."/>
            <person name="Sellstedt A."/>
            <person name="Tavares F."/>
            <person name="Tomkins J.P."/>
            <person name="Vallenet D."/>
            <person name="Valverde C."/>
            <person name="Wall L.G."/>
            <person name="Wang Y."/>
            <person name="Medigue C."/>
            <person name="Benson D.R."/>
        </authorList>
    </citation>
    <scope>NUCLEOTIDE SEQUENCE [LARGE SCALE GENOMIC DNA]</scope>
    <source>
        <strain evidence="3">DSM 45818 / CECT 9043 / CcI3</strain>
    </source>
</reference>
<feature type="region of interest" description="Disordered" evidence="1">
    <location>
        <begin position="1"/>
        <end position="71"/>
    </location>
</feature>
<dbReference type="Proteomes" id="UP000001937">
    <property type="component" value="Chromosome"/>
</dbReference>
<protein>
    <submittedName>
        <fullName evidence="2">Uncharacterized protein</fullName>
    </submittedName>
</protein>
<dbReference type="KEGG" id="fra:Francci3_3079"/>
<dbReference type="HOGENOM" id="CLU_055261_13_0_11"/>
<evidence type="ECO:0000313" key="3">
    <source>
        <dbReference type="Proteomes" id="UP000001937"/>
    </source>
</evidence>
<dbReference type="PhylomeDB" id="Q2J8F6"/>
<gene>
    <name evidence="2" type="ordered locus">Francci3_3079</name>
</gene>
<evidence type="ECO:0000256" key="1">
    <source>
        <dbReference type="SAM" id="MobiDB-lite"/>
    </source>
</evidence>
<dbReference type="AlphaFoldDB" id="Q2J8F6"/>
<dbReference type="EMBL" id="CP000249">
    <property type="protein sequence ID" value="ABD12436.1"/>
    <property type="molecule type" value="Genomic_DNA"/>
</dbReference>
<keyword evidence="3" id="KW-1185">Reference proteome</keyword>
<sequence length="121" mass="13325">MPATRQNSRNRHTDDHQDPVSGSGIGTRARDAGVLGRASTTARPPEKADQTANRKKRGSAGGRPVRHDAALYKDRNTVERGISKIKEWRGLATRYDKTPESYAAGLHLRGSILWLRSLPTP</sequence>
<dbReference type="eggNOG" id="COG3293">
    <property type="taxonomic scope" value="Bacteria"/>
</dbReference>
<dbReference type="STRING" id="106370.Francci3_3079"/>
<name>Q2J8F6_FRACC</name>
<accession>Q2J8F6</accession>
<evidence type="ECO:0000313" key="2">
    <source>
        <dbReference type="EMBL" id="ABD12436.1"/>
    </source>
</evidence>